<keyword evidence="5 6" id="KW-0720">Serine protease</keyword>
<evidence type="ECO:0000256" key="7">
    <source>
        <dbReference type="SAM" id="SignalP"/>
    </source>
</evidence>
<evidence type="ECO:0000256" key="4">
    <source>
        <dbReference type="ARBA" id="ARBA00022801"/>
    </source>
</evidence>
<feature type="chain" id="PRO_5010260203" evidence="7">
    <location>
        <begin position="20"/>
        <end position="687"/>
    </location>
</feature>
<dbReference type="Gene3D" id="2.60.120.380">
    <property type="match status" value="1"/>
</dbReference>
<dbReference type="NCBIfam" id="TIGR04183">
    <property type="entry name" value="Por_Secre_tail"/>
    <property type="match status" value="1"/>
</dbReference>
<dbReference type="GO" id="GO:0006508">
    <property type="term" value="P:proteolysis"/>
    <property type="evidence" value="ECO:0007669"/>
    <property type="project" value="UniProtKB-KW"/>
</dbReference>
<reference evidence="10 11" key="1">
    <citation type="submission" date="2016-10" db="EMBL/GenBank/DDBJ databases">
        <authorList>
            <person name="de Groot N.N."/>
        </authorList>
    </citation>
    <scope>NUCLEOTIDE SEQUENCE [LARGE SCALE GENOMIC DNA]</scope>
    <source>
        <strain evidence="10 11">DSM 23048</strain>
    </source>
</reference>
<evidence type="ECO:0000256" key="2">
    <source>
        <dbReference type="ARBA" id="ARBA00022670"/>
    </source>
</evidence>
<feature type="active site" description="Charge relay system" evidence="6">
    <location>
        <position position="129"/>
    </location>
</feature>
<feature type="domain" description="Secretion system C-terminal sorting" evidence="9">
    <location>
        <begin position="611"/>
        <end position="683"/>
    </location>
</feature>
<dbReference type="EMBL" id="FNYS01000019">
    <property type="protein sequence ID" value="SEJ24352.1"/>
    <property type="molecule type" value="Genomic_DNA"/>
</dbReference>
<comment type="similarity">
    <text evidence="1 6">Belongs to the peptidase S8 family.</text>
</comment>
<dbReference type="InterPro" id="IPR015500">
    <property type="entry name" value="Peptidase_S8_subtilisin-rel"/>
</dbReference>
<dbReference type="PROSITE" id="PS51892">
    <property type="entry name" value="SUBTILASE"/>
    <property type="match status" value="1"/>
</dbReference>
<keyword evidence="2 6" id="KW-0645">Protease</keyword>
<dbReference type="PRINTS" id="PR00723">
    <property type="entry name" value="SUBTILISIN"/>
</dbReference>
<feature type="active site" description="Charge relay system" evidence="6">
    <location>
        <position position="174"/>
    </location>
</feature>
<feature type="signal peptide" evidence="7">
    <location>
        <begin position="1"/>
        <end position="19"/>
    </location>
</feature>
<evidence type="ECO:0000259" key="9">
    <source>
        <dbReference type="Pfam" id="PF18962"/>
    </source>
</evidence>
<accession>A0A1H6XHL9</accession>
<evidence type="ECO:0000256" key="1">
    <source>
        <dbReference type="ARBA" id="ARBA00011073"/>
    </source>
</evidence>
<dbReference type="PANTHER" id="PTHR43399">
    <property type="entry name" value="SUBTILISIN-RELATED"/>
    <property type="match status" value="1"/>
</dbReference>
<name>A0A1H6XHL9_9FLAO</name>
<evidence type="ECO:0000313" key="11">
    <source>
        <dbReference type="Proteomes" id="UP000183077"/>
    </source>
</evidence>
<gene>
    <name evidence="10" type="ORF">SAMN04488018_1197</name>
</gene>
<evidence type="ECO:0000256" key="6">
    <source>
        <dbReference type="PROSITE-ProRule" id="PRU01240"/>
    </source>
</evidence>
<dbReference type="Pfam" id="PF00082">
    <property type="entry name" value="Peptidase_S8"/>
    <property type="match status" value="1"/>
</dbReference>
<dbReference type="SUPFAM" id="SSF49785">
    <property type="entry name" value="Galactose-binding domain-like"/>
    <property type="match status" value="1"/>
</dbReference>
<proteinExistence type="inferred from homology"/>
<dbReference type="GO" id="GO:0004252">
    <property type="term" value="F:serine-type endopeptidase activity"/>
    <property type="evidence" value="ECO:0007669"/>
    <property type="project" value="UniProtKB-UniRule"/>
</dbReference>
<sequence>MKKLLLPILVMCCVYGHNAMGQTMATRNAIRSTYDLDKSSKIINSFSIRAQENRQRAYAIAAKDNLPTVGVNARGNYFELDGVDANGFLRYKITLNQGSRVTARAENLRSGVNSGDILEGEGMQVGVIDGLPMLDTHQEFGISATNGASRVTLKEAMPPLESIPMQFLNDGRYHATHVGGTIGSGGFVKKESKGIAPKAKIWSYSWKDDIQKMSYMASEGVLTSNHSYGYAFFDDYGNIKNPEWLKDLGAYDETSQSYDALTMEYEYYLPVFAAGNDGTYQRKTYRNSDKANCDCDMLNGGSIAKNTVVVAAVKDVLSYTGASSVEIAGFSSQGPTNDFRIKPDISAKGFNVFSLAYELPYPITAAPRNDVYGSISGTSMAAPAITGVFILWQEWATKFANEKKMPYKSATIRALMAHTADEAGPNPGPDHKFGWGLINAKAGVDVMLAAKDQRSAYISENILNNGQKYVQEIKVTEPMTKMVVTLAWTDPMAGVSIKNTDEEYMKTNPLLINDLDLVVRKDGEVYFPWKLNKNFNDLKAVRGVNDVDNIEKIEIFDVKPGKYIIEIGHSKSLQGAKPQAYSLITTIGEFDKLRKMKDKEDENDESTDIKLWPNPVVDNLFITVGKKYNGRTVNVRIFDINGRLVSTASEIAEQGAISVNMQGHNANVYIVEVKTFDSSKTTRIAKK</sequence>
<evidence type="ECO:0000256" key="5">
    <source>
        <dbReference type="ARBA" id="ARBA00022825"/>
    </source>
</evidence>
<evidence type="ECO:0000256" key="3">
    <source>
        <dbReference type="ARBA" id="ARBA00022729"/>
    </source>
</evidence>
<keyword evidence="4 6" id="KW-0378">Hydrolase</keyword>
<dbReference type="InterPro" id="IPR051048">
    <property type="entry name" value="Peptidase_S8/S53_subtilisin"/>
</dbReference>
<dbReference type="Pfam" id="PF18962">
    <property type="entry name" value="Por_Secre_tail"/>
    <property type="match status" value="1"/>
</dbReference>
<dbReference type="InterPro" id="IPR000209">
    <property type="entry name" value="Peptidase_S8/S53_dom"/>
</dbReference>
<dbReference type="PROSITE" id="PS00138">
    <property type="entry name" value="SUBTILASE_SER"/>
    <property type="match status" value="1"/>
</dbReference>
<organism evidence="10 11">
    <name type="scientific">Myroides marinus</name>
    <dbReference type="NCBI Taxonomy" id="703342"/>
    <lineage>
        <taxon>Bacteria</taxon>
        <taxon>Pseudomonadati</taxon>
        <taxon>Bacteroidota</taxon>
        <taxon>Flavobacteriia</taxon>
        <taxon>Flavobacteriales</taxon>
        <taxon>Flavobacteriaceae</taxon>
        <taxon>Myroides</taxon>
    </lineage>
</organism>
<feature type="domain" description="Peptidase S8/S53" evidence="8">
    <location>
        <begin position="168"/>
        <end position="436"/>
    </location>
</feature>
<dbReference type="InterPro" id="IPR023828">
    <property type="entry name" value="Peptidase_S8_Ser-AS"/>
</dbReference>
<evidence type="ECO:0000259" key="8">
    <source>
        <dbReference type="Pfam" id="PF00082"/>
    </source>
</evidence>
<dbReference type="AlphaFoldDB" id="A0A1H6XHL9"/>
<dbReference type="PANTHER" id="PTHR43399:SF4">
    <property type="entry name" value="CELL WALL-ASSOCIATED PROTEASE"/>
    <property type="match status" value="1"/>
</dbReference>
<protein>
    <submittedName>
        <fullName evidence="10">Por secretion system C-terminal sorting domain-containing protein</fullName>
    </submittedName>
</protein>
<dbReference type="RefSeq" id="WP_074747298.1">
    <property type="nucleotide sequence ID" value="NZ_FNYS01000019.1"/>
</dbReference>
<keyword evidence="3 7" id="KW-0732">Signal</keyword>
<dbReference type="GeneID" id="82258171"/>
<feature type="active site" description="Charge relay system" evidence="6">
    <location>
        <position position="379"/>
    </location>
</feature>
<evidence type="ECO:0000313" key="10">
    <source>
        <dbReference type="EMBL" id="SEJ24352.1"/>
    </source>
</evidence>
<dbReference type="SUPFAM" id="SSF52743">
    <property type="entry name" value="Subtilisin-like"/>
    <property type="match status" value="1"/>
</dbReference>
<dbReference type="Gene3D" id="3.40.50.200">
    <property type="entry name" value="Peptidase S8/S53 domain"/>
    <property type="match status" value="1"/>
</dbReference>
<dbReference type="InterPro" id="IPR008979">
    <property type="entry name" value="Galactose-bd-like_sf"/>
</dbReference>
<dbReference type="Proteomes" id="UP000183077">
    <property type="component" value="Unassembled WGS sequence"/>
</dbReference>
<dbReference type="InterPro" id="IPR036852">
    <property type="entry name" value="Peptidase_S8/S53_dom_sf"/>
</dbReference>
<dbReference type="InterPro" id="IPR026444">
    <property type="entry name" value="Secre_tail"/>
</dbReference>